<dbReference type="AlphaFoldDB" id="A0AAD9FQ66"/>
<evidence type="ECO:0000313" key="2">
    <source>
        <dbReference type="EMBL" id="KAK1924088.1"/>
    </source>
</evidence>
<proteinExistence type="predicted"/>
<reference evidence="2" key="1">
    <citation type="submission" date="2023-02" db="EMBL/GenBank/DDBJ databases">
        <title>Identification and recombinant expression of a fungal hydrolase from Papiliotrema laurentii that hydrolyzes apple cutin and clears colloidal polyester polyurethane.</title>
        <authorList>
            <consortium name="DOE Joint Genome Institute"/>
            <person name="Roman V.A."/>
            <person name="Bojanowski C."/>
            <person name="Crable B.R."/>
            <person name="Wagner D.N."/>
            <person name="Hung C.S."/>
            <person name="Nadeau L.J."/>
            <person name="Schratz L."/>
            <person name="Haridas S."/>
            <person name="Pangilinan J."/>
            <person name="Lipzen A."/>
            <person name="Na H."/>
            <person name="Yan M."/>
            <person name="Ng V."/>
            <person name="Grigoriev I.V."/>
            <person name="Spatafora J.W."/>
            <person name="Barlow D."/>
            <person name="Biffinger J."/>
            <person name="Kelley-Loughnane N."/>
            <person name="Varaljay V.A."/>
            <person name="Crookes-Goodson W.J."/>
        </authorList>
    </citation>
    <scope>NUCLEOTIDE SEQUENCE</scope>
    <source>
        <strain evidence="2">5307AH</strain>
    </source>
</reference>
<evidence type="ECO:0000313" key="3">
    <source>
        <dbReference type="Proteomes" id="UP001182556"/>
    </source>
</evidence>
<keyword evidence="3" id="KW-1185">Reference proteome</keyword>
<dbReference type="EMBL" id="JAODAN010000005">
    <property type="protein sequence ID" value="KAK1924088.1"/>
    <property type="molecule type" value="Genomic_DNA"/>
</dbReference>
<dbReference type="Proteomes" id="UP001182556">
    <property type="component" value="Unassembled WGS sequence"/>
</dbReference>
<protein>
    <submittedName>
        <fullName evidence="2">Uncharacterized protein</fullName>
    </submittedName>
</protein>
<sequence>MRRVLHFTQQSKAIAHAQSVLGALAQSKQTIDIPVKSKFVTWQDVKTWKDANYVAPHQGPAFDMVRQILSEKPRTFHEIIDVGLELHANKLAQIQPGSEAAEAAQRAVTQSRALSKKKRPENDTTPRIPEGHPFISANFLKRRILSTLLSQELVFKKAVRPVAGTVRADQLTPDERSAKGSAFHWFLRLPPTTIKKTDPLGQWSIPAQWKRLSLGEFPGNVLEEHREVVSAQRKLEKERRLRRGTQKRTEEEIWHWDGRQPELTTRKQRFHLSARRQKTRTRFELKRLRERLRFDLARPEKERARAAEEAKAKAAEARAARRAEGTPAAI</sequence>
<organism evidence="2 3">
    <name type="scientific">Papiliotrema laurentii</name>
    <name type="common">Cryptococcus laurentii</name>
    <dbReference type="NCBI Taxonomy" id="5418"/>
    <lineage>
        <taxon>Eukaryota</taxon>
        <taxon>Fungi</taxon>
        <taxon>Dikarya</taxon>
        <taxon>Basidiomycota</taxon>
        <taxon>Agaricomycotina</taxon>
        <taxon>Tremellomycetes</taxon>
        <taxon>Tremellales</taxon>
        <taxon>Rhynchogastremaceae</taxon>
        <taxon>Papiliotrema</taxon>
    </lineage>
</organism>
<evidence type="ECO:0000256" key="1">
    <source>
        <dbReference type="SAM" id="MobiDB-lite"/>
    </source>
</evidence>
<accession>A0AAD9FQ66</accession>
<feature type="compositionally biased region" description="Basic and acidic residues" evidence="1">
    <location>
        <begin position="299"/>
        <end position="324"/>
    </location>
</feature>
<feature type="region of interest" description="Disordered" evidence="1">
    <location>
        <begin position="109"/>
        <end position="130"/>
    </location>
</feature>
<comment type="caution">
    <text evidence="2">The sequence shown here is derived from an EMBL/GenBank/DDBJ whole genome shotgun (WGS) entry which is preliminary data.</text>
</comment>
<feature type="region of interest" description="Disordered" evidence="1">
    <location>
        <begin position="299"/>
        <end position="330"/>
    </location>
</feature>
<gene>
    <name evidence="2" type="ORF">DB88DRAFT_489053</name>
</gene>
<name>A0AAD9FQ66_PAPLA</name>